<dbReference type="Gene3D" id="3.40.50.300">
    <property type="entry name" value="P-loop containing nucleotide triphosphate hydrolases"/>
    <property type="match status" value="1"/>
</dbReference>
<gene>
    <name evidence="3" type="primary">traI</name>
    <name evidence="3" type="ORF">BG845_05678</name>
</gene>
<dbReference type="InterPro" id="IPR027417">
    <property type="entry name" value="P-loop_NTPase"/>
</dbReference>
<dbReference type="PANTHER" id="PTHR43788">
    <property type="entry name" value="DNA2/NAM7 HELICASE FAMILY MEMBER"/>
    <property type="match status" value="1"/>
</dbReference>
<comment type="caution">
    <text evidence="3">The sequence shown here is derived from an EMBL/GenBank/DDBJ whole genome shotgun (WGS) entry which is preliminary data.</text>
</comment>
<feature type="compositionally biased region" description="Acidic residues" evidence="1">
    <location>
        <begin position="1634"/>
        <end position="1645"/>
    </location>
</feature>
<dbReference type="InterPro" id="IPR050534">
    <property type="entry name" value="Coronavir_polyprotein_1ab"/>
</dbReference>
<dbReference type="Proteomes" id="UP000194360">
    <property type="component" value="Unassembled WGS sequence"/>
</dbReference>
<feature type="compositionally biased region" description="Basic and acidic residues" evidence="1">
    <location>
        <begin position="1598"/>
        <end position="1618"/>
    </location>
</feature>
<protein>
    <submittedName>
        <fullName evidence="3">Multifunctional conjugation protein TraI</fullName>
    </submittedName>
</protein>
<organism evidence="3 4">
    <name type="scientific">Pseudonocardia autotrophica</name>
    <name type="common">Amycolata autotrophica</name>
    <name type="synonym">Nocardia autotrophica</name>
    <dbReference type="NCBI Taxonomy" id="2074"/>
    <lineage>
        <taxon>Bacteria</taxon>
        <taxon>Bacillati</taxon>
        <taxon>Actinomycetota</taxon>
        <taxon>Actinomycetes</taxon>
        <taxon>Pseudonocardiales</taxon>
        <taxon>Pseudonocardiaceae</taxon>
        <taxon>Pseudonocardia</taxon>
    </lineage>
</organism>
<evidence type="ECO:0000313" key="3">
    <source>
        <dbReference type="EMBL" id="OSY35997.1"/>
    </source>
</evidence>
<sequence>MVASGSVVIVGVVRVTAMGPGSVEYLLHGCDSTPEQGVESAGLERHGAAAYLEQGLEHGEPQGTWLGSGMASLGLSMQAGDTAESVDVRAIFGQLRYPEHEVEGSTEKTPVYLGSAPRKYRTAAQIVADALKAEPEATRERRDQIEWSATKRARTTHAWYDVTFSPVKSVSVYYTALLAAGDERGAEAVRAAHFDAIRIAVEAAESDLAYVRTGRHEGKGPGGRSVGTYEQAGGLSVAVFEHHTNRDGEPQLHAHAAVLARAAAANGAIYAIDGYGFKTITNQLTADYTRAYQQLLTERLDVVWGLRADGKAREIVGVEAELLDEASTRTAEHVRPRVAELVEGYVARHGREPGAVARRALAQQAVKDTRSPKTGLAGPAAVKAWAGQWVGRAAGRGQRLEAALDAVDAAAAAAALAGVHPNHPGPVAGQAVGAVAGQEHGRVLATDGRQAALEVLAEIAAAVAVDESGVTGQTAGVAGRPVAGGHDRSMAEAGTVAGRVAAAITAGIGDVQAAYPTWTTANLARAIDHQLGDAASAVGVAAAARPAFLKTVTDAVLAQPGQYGIVQVSAGDPVPVPDELRRASDGRSKFRPHSDERYATTAHISIEQRLLAGVQTPGAPRLDDAELAAVAGRLDRRGLSPDQAAVVTGVLTSGRRADVLVGPAGTGKSHTVGALAREWADTIGGRVVGVATAEIAARNLAGLGLEALNTTRFRGRFEPDPSTGAALDQLGTRDLVVLDEASMSTTTDMHAIAAIAETAGAKVLYTGDHHQLQGVGAGGMFAHLADQPGALELDTVHRFDQAWEAEASLQLRTGDPVAASAYVDHGRVRTGTLEEMKTHTVRGHVADLVSGTEALLVVDSNRLAAELSKQIHDELVELGRVESQVLFRLPDRTEIGVGDRILAGRNARGLRVDPGPDGVLRPVTNKEVYTVLGRDRDGQLLGRDEHGAVAHLPESYVRKHVGLAYAVTGHAAEGVTVHGNGRALAGRDATREQVYTALTRGTRQNLLYLVTEQAPDAHTPQRVEDTPVQRLADIISRSGIDQAALATQEAAAAEQTSMGMLGALINQVSSEYAHEHNAGVVDELLAEQLGADAAAGVREEGAYGRMLAAVYAAELDGHDPRALLTEAVQMRELDSARAVSEVLHWRVGARAAARAPEHDQSERAAGMEWAAISETVPDGPVRGYLDALTERAAAREAELGAQAAADPPEWAQQRLPAVPDAEQDPAGRQAWEQRAGLVAGYREYRGIPEAQLSLGEAPPEAQQFARAFWMAAVERLDDDPTTAALRHRSAAELYQAREAWSLALYHAEEHGPRSVAEELAATHRLAAEIRDDAVLAAAEAATHPADTPEHTERAEAAARYHALAEQYQADAASLETAHADRQHWWEQTADLREADHAAAVELARRKLPAHRHTEPHPGAEQLALLHTTGPGTEPGTAEPAAEPAAEATPAPAEADMPDRETSTHVVDPAPEHTSAEREVVAGPVLDTEPAAATGPGEEPAVHAEPGAGDEPGNDPEIGPSSEAEVDTGDDDGRGAGTEAAPEADHEPKPDERAAERAATHALRDAVHNSDRHRAYHQALRTGHHDAEHTPQHRGQAAAERRAELDQHQLEAERNEATLDRGTAPAAEYEHGYELDSEQGYELDDW</sequence>
<keyword evidence="4" id="KW-1185">Reference proteome</keyword>
<dbReference type="SUPFAM" id="SSF52540">
    <property type="entry name" value="P-loop containing nucleoside triphosphate hydrolases"/>
    <property type="match status" value="2"/>
</dbReference>
<accession>A0A1Y2MMW0</accession>
<dbReference type="Pfam" id="PF13604">
    <property type="entry name" value="AAA_30"/>
    <property type="match status" value="1"/>
</dbReference>
<proteinExistence type="predicted"/>
<dbReference type="EMBL" id="MIGB01000044">
    <property type="protein sequence ID" value="OSY35997.1"/>
    <property type="molecule type" value="Genomic_DNA"/>
</dbReference>
<evidence type="ECO:0000313" key="4">
    <source>
        <dbReference type="Proteomes" id="UP000194360"/>
    </source>
</evidence>
<dbReference type="NCBIfam" id="NF041492">
    <property type="entry name" value="MobF"/>
    <property type="match status" value="1"/>
</dbReference>
<evidence type="ECO:0000256" key="1">
    <source>
        <dbReference type="SAM" id="MobiDB-lite"/>
    </source>
</evidence>
<dbReference type="InterPro" id="IPR014862">
    <property type="entry name" value="TrwC"/>
</dbReference>
<feature type="compositionally biased region" description="Low complexity" evidence="1">
    <location>
        <begin position="1427"/>
        <end position="1454"/>
    </location>
</feature>
<name>A0A1Y2MMW0_PSEAH</name>
<reference evidence="3 4" key="1">
    <citation type="submission" date="2016-09" db="EMBL/GenBank/DDBJ databases">
        <title>Pseudonocardia autotrophica DSM535, a candidate organism with high potential of specific P450 cytochromes.</title>
        <authorList>
            <person name="Grumaz C."/>
            <person name="Vainshtein Y."/>
            <person name="Kirstahler P."/>
            <person name="Sohn K."/>
        </authorList>
    </citation>
    <scope>NUCLEOTIDE SEQUENCE [LARGE SCALE GENOMIC DNA]</scope>
    <source>
        <strain evidence="3 4">DSM 535</strain>
    </source>
</reference>
<dbReference type="SUPFAM" id="SSF55464">
    <property type="entry name" value="Origin of replication-binding domain, RBD-like"/>
    <property type="match status" value="1"/>
</dbReference>
<evidence type="ECO:0000259" key="2">
    <source>
        <dbReference type="Pfam" id="PF08751"/>
    </source>
</evidence>
<dbReference type="Pfam" id="PF08751">
    <property type="entry name" value="TrwC"/>
    <property type="match status" value="1"/>
</dbReference>
<feature type="region of interest" description="Disordered" evidence="1">
    <location>
        <begin position="1425"/>
        <end position="1645"/>
    </location>
</feature>
<feature type="compositionally biased region" description="Basic and acidic residues" evidence="1">
    <location>
        <begin position="1469"/>
        <end position="1479"/>
    </location>
</feature>
<feature type="compositionally biased region" description="Basic and acidic residues" evidence="1">
    <location>
        <begin position="1542"/>
        <end position="1572"/>
    </location>
</feature>
<dbReference type="STRING" id="2074.BG845_05678"/>
<feature type="domain" description="TrwC relaxase" evidence="2">
    <location>
        <begin position="50"/>
        <end position="385"/>
    </location>
</feature>
<feature type="compositionally biased region" description="Low complexity" evidence="1">
    <location>
        <begin position="1487"/>
        <end position="1498"/>
    </location>
</feature>